<proteinExistence type="predicted"/>
<sequence length="104" mass="11451">MAQEIEKQCPTFTSSTNTIGFMAHLLHLAAHDELRSLSDGPTSTTIPEDEDLPSPMLISILVTPPPDGLQLKYDPIILQVALLGSYLQHGPQRQEKFVTTVKLI</sequence>
<name>A0A9Q3FXK1_9BASI</name>
<gene>
    <name evidence="1" type="ORF">O181_086262</name>
</gene>
<accession>A0A9Q3FXK1</accession>
<reference evidence="1" key="1">
    <citation type="submission" date="2021-03" db="EMBL/GenBank/DDBJ databases">
        <title>Draft genome sequence of rust myrtle Austropuccinia psidii MF-1, a brazilian biotype.</title>
        <authorList>
            <person name="Quecine M.C."/>
            <person name="Pachon D.M.R."/>
            <person name="Bonatelli M.L."/>
            <person name="Correr F.H."/>
            <person name="Franceschini L.M."/>
            <person name="Leite T.F."/>
            <person name="Margarido G.R.A."/>
            <person name="Almeida C.A."/>
            <person name="Ferrarezi J.A."/>
            <person name="Labate C.A."/>
        </authorList>
    </citation>
    <scope>NUCLEOTIDE SEQUENCE</scope>
    <source>
        <strain evidence="1">MF-1</strain>
    </source>
</reference>
<dbReference type="AlphaFoldDB" id="A0A9Q3FXK1"/>
<comment type="caution">
    <text evidence="1">The sequence shown here is derived from an EMBL/GenBank/DDBJ whole genome shotgun (WGS) entry which is preliminary data.</text>
</comment>
<dbReference type="OrthoDB" id="2505635at2759"/>
<evidence type="ECO:0000313" key="2">
    <source>
        <dbReference type="Proteomes" id="UP000765509"/>
    </source>
</evidence>
<dbReference type="EMBL" id="AVOT02051544">
    <property type="protein sequence ID" value="MBW0546547.1"/>
    <property type="molecule type" value="Genomic_DNA"/>
</dbReference>
<evidence type="ECO:0000313" key="1">
    <source>
        <dbReference type="EMBL" id="MBW0546547.1"/>
    </source>
</evidence>
<protein>
    <submittedName>
        <fullName evidence="1">Uncharacterized protein</fullName>
    </submittedName>
</protein>
<keyword evidence="2" id="KW-1185">Reference proteome</keyword>
<organism evidence="1 2">
    <name type="scientific">Austropuccinia psidii MF-1</name>
    <dbReference type="NCBI Taxonomy" id="1389203"/>
    <lineage>
        <taxon>Eukaryota</taxon>
        <taxon>Fungi</taxon>
        <taxon>Dikarya</taxon>
        <taxon>Basidiomycota</taxon>
        <taxon>Pucciniomycotina</taxon>
        <taxon>Pucciniomycetes</taxon>
        <taxon>Pucciniales</taxon>
        <taxon>Sphaerophragmiaceae</taxon>
        <taxon>Austropuccinia</taxon>
    </lineage>
</organism>
<dbReference type="Proteomes" id="UP000765509">
    <property type="component" value="Unassembled WGS sequence"/>
</dbReference>